<feature type="compositionally biased region" description="Polar residues" evidence="1">
    <location>
        <begin position="427"/>
        <end position="438"/>
    </location>
</feature>
<evidence type="ECO:0000256" key="2">
    <source>
        <dbReference type="SAM" id="Phobius"/>
    </source>
</evidence>
<feature type="transmembrane region" description="Helical" evidence="2">
    <location>
        <begin position="292"/>
        <end position="314"/>
    </location>
</feature>
<keyword evidence="4" id="KW-1185">Reference proteome</keyword>
<name>A0A6M1L4J8_9ACTN</name>
<keyword evidence="2" id="KW-1133">Transmembrane helix</keyword>
<evidence type="ECO:0000313" key="3">
    <source>
        <dbReference type="EMBL" id="NGM11414.1"/>
    </source>
</evidence>
<accession>A0A6M1L4J8</accession>
<dbReference type="EMBL" id="SAIY01000001">
    <property type="protein sequence ID" value="NGM11414.1"/>
    <property type="molecule type" value="Genomic_DNA"/>
</dbReference>
<proteinExistence type="predicted"/>
<feature type="transmembrane region" description="Helical" evidence="2">
    <location>
        <begin position="250"/>
        <end position="271"/>
    </location>
</feature>
<protein>
    <recommendedName>
        <fullName evidence="5">Oligosaccharide flippase family protein</fullName>
    </recommendedName>
</protein>
<feature type="transmembrane region" description="Helical" evidence="2">
    <location>
        <begin position="120"/>
        <end position="139"/>
    </location>
</feature>
<keyword evidence="2" id="KW-0812">Transmembrane</keyword>
<feature type="transmembrane region" description="Helical" evidence="2">
    <location>
        <begin position="93"/>
        <end position="114"/>
    </location>
</feature>
<evidence type="ECO:0000313" key="4">
    <source>
        <dbReference type="Proteomes" id="UP000478148"/>
    </source>
</evidence>
<evidence type="ECO:0000256" key="1">
    <source>
        <dbReference type="SAM" id="MobiDB-lite"/>
    </source>
</evidence>
<feature type="transmembrane region" description="Helical" evidence="2">
    <location>
        <begin position="21"/>
        <end position="44"/>
    </location>
</feature>
<feature type="transmembrane region" description="Helical" evidence="2">
    <location>
        <begin position="326"/>
        <end position="346"/>
    </location>
</feature>
<dbReference type="Proteomes" id="UP000478148">
    <property type="component" value="Unassembled WGS sequence"/>
</dbReference>
<feature type="transmembrane region" description="Helical" evidence="2">
    <location>
        <begin position="358"/>
        <end position="379"/>
    </location>
</feature>
<organism evidence="3 4">
    <name type="scientific">Verrucosispora sioxanthis</name>
    <dbReference type="NCBI Taxonomy" id="2499994"/>
    <lineage>
        <taxon>Bacteria</taxon>
        <taxon>Bacillati</taxon>
        <taxon>Actinomycetota</taxon>
        <taxon>Actinomycetes</taxon>
        <taxon>Micromonosporales</taxon>
        <taxon>Micromonosporaceae</taxon>
        <taxon>Micromonospora</taxon>
    </lineage>
</organism>
<feature type="region of interest" description="Disordered" evidence="1">
    <location>
        <begin position="414"/>
        <end position="438"/>
    </location>
</feature>
<evidence type="ECO:0008006" key="5">
    <source>
        <dbReference type="Google" id="ProtNLM"/>
    </source>
</evidence>
<feature type="transmembrane region" description="Helical" evidence="2">
    <location>
        <begin position="160"/>
        <end position="185"/>
    </location>
</feature>
<keyword evidence="2" id="KW-0472">Membrane</keyword>
<gene>
    <name evidence="3" type="ORF">ENC19_01315</name>
</gene>
<reference evidence="3 4" key="1">
    <citation type="submission" date="2020-02" db="EMBL/GenBank/DDBJ databases">
        <title>Draft Genome Sequence of Verrucosispora sp. Strain CWR15, Isolated from Gulf of Mexico Sponge.</title>
        <authorList>
            <person name="Kennedy S.J."/>
            <person name="Cella E."/>
            <person name="Azarian T."/>
            <person name="Baker B.J."/>
            <person name="Shaw L.N."/>
        </authorList>
    </citation>
    <scope>NUCLEOTIDE SEQUENCE [LARGE SCALE GENOMIC DNA]</scope>
    <source>
        <strain evidence="3 4">CWR15</strain>
    </source>
</reference>
<comment type="caution">
    <text evidence="3">The sequence shown here is derived from an EMBL/GenBank/DDBJ whole genome shotgun (WGS) entry which is preliminary data.</text>
</comment>
<sequence>MPTTVNVTAQSLRAGNSKLRANTLVTSASSLANGLLNAAMLAYAARQGQTGQIAAYSVMTAALTWIAILVMGGSSLLYVSGTEHERLAARSQRLLIALPVMAAATCLLSGLYAARGYASTALIAAGCVLMLNSLAELRYSDLIRQLRFVGVSAASTGTRLLALGLLVGGVPLTAALATGAGVYLLSVEILVRRAGNGAPPIWSGLSVRAAKGAFRLNRRLMGYSIGDAFSARAGTLALSLVASPHVVGCYGALVSIYQALVAVVFSGLRVPMAMRTRRRHRIGPPRPVSREAEVITTAAALVISAGIVGFAPWLTSDVLDLDVAGAAVWLQMLAIALPFATVNRAFALSRIGDGDYRAATRTAIALAIIVLVGLAAQFAELTPTGTAAAAGIAEVSVAVAILVGAARRRRGRSAPAVGTADAPIGTEQASVPGSVTAP</sequence>
<feature type="transmembrane region" description="Helical" evidence="2">
    <location>
        <begin position="56"/>
        <end position="81"/>
    </location>
</feature>
<feature type="transmembrane region" description="Helical" evidence="2">
    <location>
        <begin position="385"/>
        <end position="406"/>
    </location>
</feature>
<dbReference type="AlphaFoldDB" id="A0A6M1L4J8"/>